<dbReference type="STRING" id="1409788.NC99_44050"/>
<dbReference type="EC" id="2.1.1.72" evidence="1"/>
<dbReference type="PATRIC" id="fig|1409788.3.peg.4498"/>
<name>A0A0L8V2Y1_9BACT</name>
<reference evidence="7" key="1">
    <citation type="submission" date="2015-07" db="EMBL/GenBank/DDBJ databases">
        <title>Genome sequencing of Sunxiuqinia dokdonensis strain SK.</title>
        <authorList>
            <person name="Ahn S."/>
            <person name="Kim B.-C."/>
        </authorList>
    </citation>
    <scope>NUCLEOTIDE SEQUENCE [LARGE SCALE GENOMIC DNA]</scope>
    <source>
        <strain evidence="7">SK</strain>
    </source>
</reference>
<dbReference type="GO" id="GO:0032259">
    <property type="term" value="P:methylation"/>
    <property type="evidence" value="ECO:0007669"/>
    <property type="project" value="UniProtKB-KW"/>
</dbReference>
<evidence type="ECO:0000256" key="5">
    <source>
        <dbReference type="ARBA" id="ARBA00047942"/>
    </source>
</evidence>
<dbReference type="GO" id="GO:0009307">
    <property type="term" value="P:DNA restriction-modification system"/>
    <property type="evidence" value="ECO:0007669"/>
    <property type="project" value="InterPro"/>
</dbReference>
<evidence type="ECO:0000256" key="3">
    <source>
        <dbReference type="ARBA" id="ARBA00022679"/>
    </source>
</evidence>
<dbReference type="InterPro" id="IPR012327">
    <property type="entry name" value="MeTrfase_D12"/>
</dbReference>
<dbReference type="InterPro" id="IPR002052">
    <property type="entry name" value="DNA_methylase_N6_adenine_CS"/>
</dbReference>
<dbReference type="PRINTS" id="PR00505">
    <property type="entry name" value="D12N6MTFRASE"/>
</dbReference>
<dbReference type="EMBL" id="LGIA01000211">
    <property type="protein sequence ID" value="KOH42791.1"/>
    <property type="molecule type" value="Genomic_DNA"/>
</dbReference>
<sequence>MYSNQIEIEESVDQFSLFPGTRYMGSKNKIIYKMWETLRHLEFESFLDVFAGSNVVSYFIKAKGKEVITNDFMSISYYFAKAIVENSSTILNDDELNLLLETPSEKSFISETFRDLYFTEEENSFLDQVRANIELIDNEYKKAIAISALVRACMKKRPRGIFTFIGQRYDDGRKDIRKTLRDHFIDNVQDFNNAVFDNGTVCQANNTLSQDLNITADLVYLDPPYYSPKSDNDYVRRYHFVEGLAKNWEGLEIQNHTITKKFKSYPSPFSKRESAFDAFHSLIDRHKNSAIAISYSSNSIPTKEELTNILKEYKSDVKVYEIDHTYSFGNQNHKTGNKSNRVKEYLFIGT</sequence>
<evidence type="ECO:0000313" key="6">
    <source>
        <dbReference type="EMBL" id="KOH42791.1"/>
    </source>
</evidence>
<evidence type="ECO:0000256" key="2">
    <source>
        <dbReference type="ARBA" id="ARBA00022603"/>
    </source>
</evidence>
<organism evidence="6 7">
    <name type="scientific">Sunxiuqinia dokdonensis</name>
    <dbReference type="NCBI Taxonomy" id="1409788"/>
    <lineage>
        <taxon>Bacteria</taxon>
        <taxon>Pseudomonadati</taxon>
        <taxon>Bacteroidota</taxon>
        <taxon>Bacteroidia</taxon>
        <taxon>Marinilabiliales</taxon>
        <taxon>Prolixibacteraceae</taxon>
        <taxon>Sunxiuqinia</taxon>
    </lineage>
</organism>
<keyword evidence="7" id="KW-1185">Reference proteome</keyword>
<comment type="caution">
    <text evidence="6">The sequence shown here is derived from an EMBL/GenBank/DDBJ whole genome shotgun (WGS) entry which is preliminary data.</text>
</comment>
<dbReference type="Proteomes" id="UP000036958">
    <property type="component" value="Unassembled WGS sequence"/>
</dbReference>
<dbReference type="InterPro" id="IPR029063">
    <property type="entry name" value="SAM-dependent_MTases_sf"/>
</dbReference>
<accession>A0A0L8V2Y1</accession>
<dbReference type="Pfam" id="PF02086">
    <property type="entry name" value="MethyltransfD12"/>
    <property type="match status" value="1"/>
</dbReference>
<dbReference type="GO" id="GO:0009007">
    <property type="term" value="F:site-specific DNA-methyltransferase (adenine-specific) activity"/>
    <property type="evidence" value="ECO:0007669"/>
    <property type="project" value="UniProtKB-EC"/>
</dbReference>
<evidence type="ECO:0000256" key="1">
    <source>
        <dbReference type="ARBA" id="ARBA00011900"/>
    </source>
</evidence>
<dbReference type="AlphaFoldDB" id="A0A0L8V2Y1"/>
<dbReference type="SUPFAM" id="SSF53335">
    <property type="entry name" value="S-adenosyl-L-methionine-dependent methyltransferases"/>
    <property type="match status" value="1"/>
</dbReference>
<dbReference type="Gene3D" id="3.40.50.150">
    <property type="entry name" value="Vaccinia Virus protein VP39"/>
    <property type="match status" value="2"/>
</dbReference>
<comment type="catalytic activity">
    <reaction evidence="5">
        <text>a 2'-deoxyadenosine in DNA + S-adenosyl-L-methionine = an N(6)-methyl-2'-deoxyadenosine in DNA + S-adenosyl-L-homocysteine + H(+)</text>
        <dbReference type="Rhea" id="RHEA:15197"/>
        <dbReference type="Rhea" id="RHEA-COMP:12418"/>
        <dbReference type="Rhea" id="RHEA-COMP:12419"/>
        <dbReference type="ChEBI" id="CHEBI:15378"/>
        <dbReference type="ChEBI" id="CHEBI:57856"/>
        <dbReference type="ChEBI" id="CHEBI:59789"/>
        <dbReference type="ChEBI" id="CHEBI:90615"/>
        <dbReference type="ChEBI" id="CHEBI:90616"/>
        <dbReference type="EC" id="2.1.1.72"/>
    </reaction>
</comment>
<evidence type="ECO:0000313" key="7">
    <source>
        <dbReference type="Proteomes" id="UP000036958"/>
    </source>
</evidence>
<dbReference type="RefSeq" id="WP_204375073.1">
    <property type="nucleotide sequence ID" value="NZ_LGIA01000211.1"/>
</dbReference>
<keyword evidence="4" id="KW-0949">S-adenosyl-L-methionine</keyword>
<dbReference type="GO" id="GO:0003676">
    <property type="term" value="F:nucleic acid binding"/>
    <property type="evidence" value="ECO:0007669"/>
    <property type="project" value="InterPro"/>
</dbReference>
<dbReference type="PROSITE" id="PS00092">
    <property type="entry name" value="N6_MTASE"/>
    <property type="match status" value="1"/>
</dbReference>
<protein>
    <recommendedName>
        <fullName evidence="1">site-specific DNA-methyltransferase (adenine-specific)</fullName>
        <ecNumber evidence="1">2.1.1.72</ecNumber>
    </recommendedName>
</protein>
<proteinExistence type="predicted"/>
<gene>
    <name evidence="6" type="ORF">NC99_44050</name>
</gene>
<keyword evidence="3 6" id="KW-0808">Transferase</keyword>
<evidence type="ECO:0000256" key="4">
    <source>
        <dbReference type="ARBA" id="ARBA00022691"/>
    </source>
</evidence>
<keyword evidence="2 6" id="KW-0489">Methyltransferase</keyword>